<keyword evidence="3" id="KW-1185">Reference proteome</keyword>
<evidence type="ECO:0000259" key="1">
    <source>
        <dbReference type="SMART" id="SM00912"/>
    </source>
</evidence>
<name>A0ABR8ID76_9NOSO</name>
<dbReference type="NCBIfam" id="TIGR01901">
    <property type="entry name" value="adhes_NPXG"/>
    <property type="match status" value="1"/>
</dbReference>
<dbReference type="RefSeq" id="WP_190895589.1">
    <property type="nucleotide sequence ID" value="NZ_JACJTD010000027.1"/>
</dbReference>
<evidence type="ECO:0000313" key="3">
    <source>
        <dbReference type="Proteomes" id="UP000643580"/>
    </source>
</evidence>
<dbReference type="EMBL" id="JACJTD010000027">
    <property type="protein sequence ID" value="MBD2648678.1"/>
    <property type="molecule type" value="Genomic_DNA"/>
</dbReference>
<reference evidence="2 3" key="1">
    <citation type="journal article" date="2020" name="ISME J.">
        <title>Comparative genomics reveals insights into cyanobacterial evolution and habitat adaptation.</title>
        <authorList>
            <person name="Chen M.Y."/>
            <person name="Teng W.K."/>
            <person name="Zhao L."/>
            <person name="Hu C.X."/>
            <person name="Zhou Y.K."/>
            <person name="Han B.P."/>
            <person name="Song L.R."/>
            <person name="Shu W.S."/>
        </authorList>
    </citation>
    <scope>NUCLEOTIDE SEQUENCE [LARGE SCALE GENOMIC DNA]</scope>
    <source>
        <strain evidence="2 3">FACHB-393</strain>
    </source>
</reference>
<evidence type="ECO:0000313" key="2">
    <source>
        <dbReference type="EMBL" id="MBD2648678.1"/>
    </source>
</evidence>
<dbReference type="InterPro" id="IPR008638">
    <property type="entry name" value="FhaB/CdiA-like_TPS"/>
</dbReference>
<sequence>MSNIWAWFQSLGVIIGGAILLSTDSAIAQITQDATLPSNSQVTLQGNITIIEGGTLSQGGRNLFHSFKEFSVIKDSIAEFKNVGSVQNIISRVTGKSISNIDGILKANGTANLFLINPNGIIFGPNASLSIGGSFVASTASSLSFADGTKFSATEPQTTPLLTVSAPTGLQFGAVVGEIRNQSQANPDGLTNPVGLQIKPGNTLALVGGDIILEGGNLTVVSGQIELGSVGSNSLVQLKPTNQGWHLGYEGIQNFKNIQLIRRTVNGSEIPSRVDASNKDGSPGNIQMRGNNVEIIGGNVLVTTRATGRGDGGELTITSKNLIVKDGAQVSTATTSEGKGGNLTVTASESVKVIGSFRLFENFQLRSTLSSSTAVAGKAGDITITTGKLRIEDGGQVQTASIALIS</sequence>
<proteinExistence type="predicted"/>
<feature type="domain" description="Filamentous haemagglutinin FhaB/tRNA nuclease CdiA-like TPS" evidence="1">
    <location>
        <begin position="33"/>
        <end position="146"/>
    </location>
</feature>
<accession>A0ABR8ID76</accession>
<dbReference type="Proteomes" id="UP000643580">
    <property type="component" value="Unassembled WGS sequence"/>
</dbReference>
<dbReference type="InterPro" id="IPR011050">
    <property type="entry name" value="Pectin_lyase_fold/virulence"/>
</dbReference>
<gene>
    <name evidence="2" type="ORF">H6G92_21100</name>
</gene>
<dbReference type="SMART" id="SM00912">
    <property type="entry name" value="Haemagg_act"/>
    <property type="match status" value="1"/>
</dbReference>
<protein>
    <submittedName>
        <fullName evidence="2">Filamentous hemagglutinin N-terminal domain-containing protein</fullName>
    </submittedName>
</protein>
<comment type="caution">
    <text evidence="2">The sequence shown here is derived from an EMBL/GenBank/DDBJ whole genome shotgun (WGS) entry which is preliminary data.</text>
</comment>
<organism evidence="2 3">
    <name type="scientific">Nostoc foliaceum FACHB-393</name>
    <dbReference type="NCBI Taxonomy" id="2692915"/>
    <lineage>
        <taxon>Bacteria</taxon>
        <taxon>Bacillati</taxon>
        <taxon>Cyanobacteriota</taxon>
        <taxon>Cyanophyceae</taxon>
        <taxon>Nostocales</taxon>
        <taxon>Nostocaceae</taxon>
        <taxon>Nostoc</taxon>
        <taxon>Nostoc foliaceum</taxon>
    </lineage>
</organism>
<dbReference type="Pfam" id="PF05860">
    <property type="entry name" value="TPS"/>
    <property type="match status" value="1"/>
</dbReference>
<dbReference type="Gene3D" id="2.160.20.10">
    <property type="entry name" value="Single-stranded right-handed beta-helix, Pectin lyase-like"/>
    <property type="match status" value="1"/>
</dbReference>
<dbReference type="InterPro" id="IPR012334">
    <property type="entry name" value="Pectin_lyas_fold"/>
</dbReference>
<dbReference type="SUPFAM" id="SSF51126">
    <property type="entry name" value="Pectin lyase-like"/>
    <property type="match status" value="1"/>
</dbReference>